<accession>A0A2A2JAD5</accession>
<name>A0A2A2JAD5_9BILA</name>
<sequence>MAFYFALLNVSRRDDSKNNPPANAPEPSSSSKHGHHQGRRRHSIASVESPLLDYRLLPRPQVVRNEHYFEEGLRALEESMKDHTIRSEDRQKDKNPQQQQQQQQQNVREKDRRKENNKERERREADEKKRRKDNHDKMPNGKACHQQPGCSKDYHDGNAVRGRQNRKGKGGRTLMPRRRVSPQWSTTTSESRRSSKESNRSERKERESVASSNGSHSTQDMSPCTSNAPLKSRSANQVSEPRMKKVTFENSPYIIANTFLGERMVLRRGSGMAAESEEEREKGRQLDAILGDVPVKEAYGDDLWLPSSENHTKHENLLNYAIQNPR</sequence>
<feature type="compositionally biased region" description="Low complexity" evidence="1">
    <location>
        <begin position="18"/>
        <end position="31"/>
    </location>
</feature>
<protein>
    <submittedName>
        <fullName evidence="2">Uncharacterized protein</fullName>
    </submittedName>
</protein>
<feature type="compositionally biased region" description="Basic residues" evidence="1">
    <location>
        <begin position="32"/>
        <end position="43"/>
    </location>
</feature>
<feature type="region of interest" description="Disordered" evidence="1">
    <location>
        <begin position="8"/>
        <end position="61"/>
    </location>
</feature>
<dbReference type="OrthoDB" id="5859207at2759"/>
<feature type="compositionally biased region" description="Basic residues" evidence="1">
    <location>
        <begin position="163"/>
        <end position="180"/>
    </location>
</feature>
<dbReference type="Proteomes" id="UP000218231">
    <property type="component" value="Unassembled WGS sequence"/>
</dbReference>
<dbReference type="AlphaFoldDB" id="A0A2A2JAD5"/>
<feature type="region of interest" description="Disordered" evidence="1">
    <location>
        <begin position="83"/>
        <end position="242"/>
    </location>
</feature>
<feature type="compositionally biased region" description="Basic and acidic residues" evidence="1">
    <location>
        <begin position="190"/>
        <end position="208"/>
    </location>
</feature>
<evidence type="ECO:0000313" key="3">
    <source>
        <dbReference type="Proteomes" id="UP000218231"/>
    </source>
</evidence>
<evidence type="ECO:0000256" key="1">
    <source>
        <dbReference type="SAM" id="MobiDB-lite"/>
    </source>
</evidence>
<reference evidence="2 3" key="1">
    <citation type="journal article" date="2017" name="Curr. Biol.">
        <title>Genome architecture and evolution of a unichromosomal asexual nematode.</title>
        <authorList>
            <person name="Fradin H."/>
            <person name="Zegar C."/>
            <person name="Gutwein M."/>
            <person name="Lucas J."/>
            <person name="Kovtun M."/>
            <person name="Corcoran D."/>
            <person name="Baugh L.R."/>
            <person name="Kiontke K."/>
            <person name="Gunsalus K."/>
            <person name="Fitch D.H."/>
            <person name="Piano F."/>
        </authorList>
    </citation>
    <scope>NUCLEOTIDE SEQUENCE [LARGE SCALE GENOMIC DNA]</scope>
    <source>
        <strain evidence="2">PF1309</strain>
    </source>
</reference>
<comment type="caution">
    <text evidence="2">The sequence shown here is derived from an EMBL/GenBank/DDBJ whole genome shotgun (WGS) entry which is preliminary data.</text>
</comment>
<proteinExistence type="predicted"/>
<gene>
    <name evidence="2" type="ORF">WR25_22033</name>
</gene>
<keyword evidence="3" id="KW-1185">Reference proteome</keyword>
<feature type="compositionally biased region" description="Basic and acidic residues" evidence="1">
    <location>
        <begin position="83"/>
        <end position="95"/>
    </location>
</feature>
<feature type="compositionally biased region" description="Polar residues" evidence="1">
    <location>
        <begin position="209"/>
        <end position="239"/>
    </location>
</feature>
<organism evidence="2 3">
    <name type="scientific">Diploscapter pachys</name>
    <dbReference type="NCBI Taxonomy" id="2018661"/>
    <lineage>
        <taxon>Eukaryota</taxon>
        <taxon>Metazoa</taxon>
        <taxon>Ecdysozoa</taxon>
        <taxon>Nematoda</taxon>
        <taxon>Chromadorea</taxon>
        <taxon>Rhabditida</taxon>
        <taxon>Rhabditina</taxon>
        <taxon>Rhabditomorpha</taxon>
        <taxon>Rhabditoidea</taxon>
        <taxon>Rhabditidae</taxon>
        <taxon>Diploscapter</taxon>
    </lineage>
</organism>
<feature type="compositionally biased region" description="Basic and acidic residues" evidence="1">
    <location>
        <begin position="107"/>
        <end position="139"/>
    </location>
</feature>
<dbReference type="EMBL" id="LIAE01010579">
    <property type="protein sequence ID" value="PAV58472.1"/>
    <property type="molecule type" value="Genomic_DNA"/>
</dbReference>
<evidence type="ECO:0000313" key="2">
    <source>
        <dbReference type="EMBL" id="PAV58472.1"/>
    </source>
</evidence>